<evidence type="ECO:0000256" key="9">
    <source>
        <dbReference type="ARBA" id="ARBA00030965"/>
    </source>
</evidence>
<evidence type="ECO:0000256" key="2">
    <source>
        <dbReference type="ARBA" id="ARBA00007413"/>
    </source>
</evidence>
<comment type="function">
    <text evidence="10">Component of the cap-binding complex (CBC), which binds cotranscriptionally to the 5'-cap of pre-mRNAs and is involved in various processes such as pre-mRNA splicing and RNA-mediated gene silencing (RNAi). The CBC complex is involved in miRNA-mediated RNA interference and is required for primary microRNAs (miRNAs) processing. In the CBC complex, ncbp-1 does not bind directly capped RNAs (m7GpppG-capped RNA) but is required to stabilize the movement of the N-terminal loop of ncbp-2 and lock the CBC into a high affinity cap-binding state with the cap structure.</text>
</comment>
<evidence type="ECO:0000256" key="7">
    <source>
        <dbReference type="ARBA" id="ARBA00023187"/>
    </source>
</evidence>
<evidence type="ECO:0000256" key="8">
    <source>
        <dbReference type="ARBA" id="ARBA00023242"/>
    </source>
</evidence>
<feature type="region of interest" description="Disordered" evidence="12">
    <location>
        <begin position="657"/>
        <end position="687"/>
    </location>
</feature>
<proteinExistence type="inferred from homology"/>
<dbReference type="GO" id="GO:0008380">
    <property type="term" value="P:RNA splicing"/>
    <property type="evidence" value="ECO:0007669"/>
    <property type="project" value="UniProtKB-KW"/>
</dbReference>
<dbReference type="GO" id="GO:0005634">
    <property type="term" value="C:nucleus"/>
    <property type="evidence" value="ECO:0007669"/>
    <property type="project" value="UniProtKB-SubCell"/>
</dbReference>
<dbReference type="PANTHER" id="PTHR12412:SF2">
    <property type="entry name" value="NUCLEAR CAP-BINDING PROTEIN SUBUNIT 1"/>
    <property type="match status" value="1"/>
</dbReference>
<dbReference type="InterPro" id="IPR015172">
    <property type="entry name" value="MIF4G-like_typ-1"/>
</dbReference>
<dbReference type="Gene3D" id="1.25.40.180">
    <property type="match status" value="3"/>
</dbReference>
<feature type="compositionally biased region" description="Basic and acidic residues" evidence="12">
    <location>
        <begin position="1"/>
        <end position="13"/>
    </location>
</feature>
<accession>A0ABD6EEU9</accession>
<feature type="domain" description="MIF4G" evidence="13">
    <location>
        <begin position="38"/>
        <end position="245"/>
    </location>
</feature>
<dbReference type="InterPro" id="IPR003890">
    <property type="entry name" value="MIF4G-like_typ-3"/>
</dbReference>
<evidence type="ECO:0000256" key="11">
    <source>
        <dbReference type="ARBA" id="ARBA00062747"/>
    </source>
</evidence>
<evidence type="ECO:0000313" key="14">
    <source>
        <dbReference type="EMBL" id="MFH4978524.1"/>
    </source>
</evidence>
<comment type="subcellular location">
    <subcellularLocation>
        <location evidence="1">Nucleus</location>
    </subcellularLocation>
</comment>
<evidence type="ECO:0000256" key="5">
    <source>
        <dbReference type="ARBA" id="ARBA00023042"/>
    </source>
</evidence>
<dbReference type="GO" id="GO:0031053">
    <property type="term" value="P:primary miRNA processing"/>
    <property type="evidence" value="ECO:0007669"/>
    <property type="project" value="UniProtKB-ARBA"/>
</dbReference>
<evidence type="ECO:0000256" key="3">
    <source>
        <dbReference type="ARBA" id="ARBA00019879"/>
    </source>
</evidence>
<sequence length="792" mass="92656">MSGLYNERRRHMEVDEDEEDGYKRRRGPEINDIEARLQHLIVRIGEKSSSSLESNLESLAQVLESDIETYKERIIDILSSCVRNSPDKLTIYSTLVGLLNAKKYNFGGELIEALVKDLVHEIERNEFSSATYIVIFLSDLVNCRVVSVNSLMEFLEELVDAAFEENVPQVRTDWFVYCVLHALPWVGQELNDKKKDELANLLEGVSKYLESRQKLHVKMLQVWYGSPHEQEEYLDCLWAQICKLKDDDWKEKHISRPYFAFDGTLADALQHNLPSFVVPFHTDDSVYPIPSVVFRLFDYADCPEDGPVLPGAHSIERFLMEEELGWIIERYRLDRKECAAQLLGYSKRTTVPLNYVILEVLFSQLFRLPDAPNIPLFYGSLLIELCKNHPNSMPQVLAQAAELFYQRIDTMQPACVDRLIDWFSYHLSNFQYRWSWADWNDCLEMDRMGPKQIFAREVLEKCMRLSYYERVLEFTPDSFTPILPRKPVICYELNQEDHPFHQLALSITSALRDKLPADDMLEFLRKDGEETISLDTLATFFTVLLNLAQKSFSHNFAALTRYHHTLKEIIGGSEDAQQTVLRTLYQVWKNRHQMLIVLVDKLLKMSLVESAPVVAWLFSDEMKNELERMWAWEVLCIALERVNRHVDRISSDLKKMKRRSVRPEGQSENENPEGEEMDYEDQKETELPTNEEITAKEGEYNAVCEYQKNLLLSVLHKFTVLLTEHIVNAENDGIDFNTEWFRYFTGRFRHVFLKNSKELWKYKDALESELFESATIDPNVLANYHQFRSLRS</sequence>
<evidence type="ECO:0000256" key="4">
    <source>
        <dbReference type="ARBA" id="ARBA00022664"/>
    </source>
</evidence>
<keyword evidence="7" id="KW-0508">mRNA splicing</keyword>
<feature type="region of interest" description="Disordered" evidence="12">
    <location>
        <begin position="1"/>
        <end position="26"/>
    </location>
</feature>
<dbReference type="Pfam" id="PF09090">
    <property type="entry name" value="MIF4G_like_2"/>
    <property type="match status" value="1"/>
</dbReference>
<keyword evidence="4" id="KW-0507">mRNA processing</keyword>
<dbReference type="Pfam" id="PF09088">
    <property type="entry name" value="MIF4G_like"/>
    <property type="match status" value="1"/>
</dbReference>
<dbReference type="InterPro" id="IPR016024">
    <property type="entry name" value="ARM-type_fold"/>
</dbReference>
<evidence type="ECO:0000256" key="6">
    <source>
        <dbReference type="ARBA" id="ARBA00023158"/>
    </source>
</evidence>
<evidence type="ECO:0000259" key="13">
    <source>
        <dbReference type="SMART" id="SM00543"/>
    </source>
</evidence>
<dbReference type="FunFam" id="1.25.40.180:FF:000041">
    <property type="entry name" value="Nuclear cap-binding protein subunit 1"/>
    <property type="match status" value="1"/>
</dbReference>
<dbReference type="SMART" id="SM00543">
    <property type="entry name" value="MIF4G"/>
    <property type="match status" value="1"/>
</dbReference>
<keyword evidence="6" id="KW-0943">RNA-mediated gene silencing</keyword>
<comment type="caution">
    <text evidence="14">The sequence shown here is derived from an EMBL/GenBank/DDBJ whole genome shotgun (WGS) entry which is preliminary data.</text>
</comment>
<evidence type="ECO:0000313" key="15">
    <source>
        <dbReference type="Proteomes" id="UP001608902"/>
    </source>
</evidence>
<dbReference type="Pfam" id="PF02854">
    <property type="entry name" value="MIF4G"/>
    <property type="match status" value="1"/>
</dbReference>
<dbReference type="EMBL" id="JBGFUD010003274">
    <property type="protein sequence ID" value="MFH4978524.1"/>
    <property type="molecule type" value="Genomic_DNA"/>
</dbReference>
<keyword evidence="5" id="KW-0506">mRNA capping</keyword>
<dbReference type="AlphaFoldDB" id="A0ABD6EEU9"/>
<name>A0ABD6EEU9_9BILA</name>
<evidence type="ECO:0000256" key="10">
    <source>
        <dbReference type="ARBA" id="ARBA00056386"/>
    </source>
</evidence>
<dbReference type="InterPro" id="IPR027159">
    <property type="entry name" value="CBP80"/>
</dbReference>
<reference evidence="14 15" key="1">
    <citation type="submission" date="2024-08" db="EMBL/GenBank/DDBJ databases">
        <title>Gnathostoma spinigerum genome.</title>
        <authorList>
            <person name="Gonzalez-Bertolin B."/>
            <person name="Monzon S."/>
            <person name="Zaballos A."/>
            <person name="Jimenez P."/>
            <person name="Dekumyoy P."/>
            <person name="Varona S."/>
            <person name="Cuesta I."/>
            <person name="Sumanam S."/>
            <person name="Adisakwattana P."/>
            <person name="Gasser R.B."/>
            <person name="Hernandez-Gonzalez A."/>
            <person name="Young N.D."/>
            <person name="Perteguer M.J."/>
        </authorList>
    </citation>
    <scope>NUCLEOTIDE SEQUENCE [LARGE SCALE GENOMIC DNA]</scope>
    <source>
        <strain evidence="14">AL3</strain>
        <tissue evidence="14">Liver</tissue>
    </source>
</reference>
<comment type="similarity">
    <text evidence="2">Belongs to the NCBP1 family.</text>
</comment>
<organism evidence="14 15">
    <name type="scientific">Gnathostoma spinigerum</name>
    <dbReference type="NCBI Taxonomy" id="75299"/>
    <lineage>
        <taxon>Eukaryota</taxon>
        <taxon>Metazoa</taxon>
        <taxon>Ecdysozoa</taxon>
        <taxon>Nematoda</taxon>
        <taxon>Chromadorea</taxon>
        <taxon>Rhabditida</taxon>
        <taxon>Spirurina</taxon>
        <taxon>Gnathostomatomorpha</taxon>
        <taxon>Gnathostomatoidea</taxon>
        <taxon>Gnathostomatidae</taxon>
        <taxon>Gnathostoma</taxon>
    </lineage>
</organism>
<dbReference type="SUPFAM" id="SSF48371">
    <property type="entry name" value="ARM repeat"/>
    <property type="match status" value="3"/>
</dbReference>
<dbReference type="PANTHER" id="PTHR12412">
    <property type="entry name" value="CAP BINDING PROTEIN"/>
    <property type="match status" value="1"/>
</dbReference>
<comment type="subunit">
    <text evidence="11">Component of the nuclear cap-binding complex (CBC), a heterodimer composed of ncbp-1 and ncbp-1 that interacts with m7GpppG-capped RNA.</text>
</comment>
<dbReference type="Proteomes" id="UP001608902">
    <property type="component" value="Unassembled WGS sequence"/>
</dbReference>
<keyword evidence="15" id="KW-1185">Reference proteome</keyword>
<evidence type="ECO:0000256" key="1">
    <source>
        <dbReference type="ARBA" id="ARBA00004123"/>
    </source>
</evidence>
<dbReference type="FunFam" id="1.25.40.180:FF:000010">
    <property type="entry name" value="Nuclear cap-binding protein subunit 1"/>
    <property type="match status" value="1"/>
</dbReference>
<feature type="compositionally biased region" description="Acidic residues" evidence="12">
    <location>
        <begin position="670"/>
        <end position="679"/>
    </location>
</feature>
<dbReference type="GO" id="GO:0006370">
    <property type="term" value="P:7-methylguanosine mRNA capping"/>
    <property type="evidence" value="ECO:0007669"/>
    <property type="project" value="UniProtKB-KW"/>
</dbReference>
<protein>
    <recommendedName>
        <fullName evidence="3">Nuclear cap-binding protein subunit 1</fullName>
    </recommendedName>
    <alternativeName>
        <fullName evidence="9">80 kDa nuclear cap-binding protein</fullName>
    </alternativeName>
</protein>
<dbReference type="InterPro" id="IPR015174">
    <property type="entry name" value="MIF4G-like_typ-2"/>
</dbReference>
<gene>
    <name evidence="14" type="ORF">AB6A40_005233</name>
</gene>
<evidence type="ECO:0000256" key="12">
    <source>
        <dbReference type="SAM" id="MobiDB-lite"/>
    </source>
</evidence>
<keyword evidence="8" id="KW-0539">Nucleus</keyword>